<dbReference type="InterPro" id="IPR012354">
    <property type="entry name" value="Esterase_lipase"/>
</dbReference>
<dbReference type="GO" id="GO:0052689">
    <property type="term" value="F:carboxylic ester hydrolase activity"/>
    <property type="evidence" value="ECO:0007669"/>
    <property type="project" value="InterPro"/>
</dbReference>
<evidence type="ECO:0000313" key="3">
    <source>
        <dbReference type="EMBL" id="AYW46944.1"/>
    </source>
</evidence>
<dbReference type="KEGG" id="too:C7K38_00300"/>
<feature type="active site" description="Charge relay system" evidence="1">
    <location>
        <position position="224"/>
    </location>
</feature>
<dbReference type="EMBL" id="CP027783">
    <property type="protein sequence ID" value="AYW46944.1"/>
    <property type="molecule type" value="Genomic_DNA"/>
</dbReference>
<reference evidence="3 5" key="1">
    <citation type="journal article" date="2012" name="Int. J. Syst. Evol. Microbiol.">
        <title>Characterization of Tetragenococcus strains from sugar thick juice reveals a novel species, Tetragenococcus osmophilus sp. nov., and divides Tetragenococcus halophilus into two subspecies, T. halophilus subsp. halophilus subsp. nov. and T. halophilus subsp. flandriensis subsp. nov.</title>
        <authorList>
            <person name="Juste A."/>
            <person name="Van Trappen S."/>
            <person name="Verreth C."/>
            <person name="Cleenwerck I."/>
            <person name="De Vos P."/>
            <person name="Lievens B."/>
            <person name="Willems K.A."/>
        </authorList>
    </citation>
    <scope>NUCLEOTIDE SEQUENCE [LARGE SCALE GENOMIC DNA]</scope>
    <source>
        <strain evidence="3 5">JCM 31126</strain>
    </source>
</reference>
<dbReference type="Proteomes" id="UP001157039">
    <property type="component" value="Unassembled WGS sequence"/>
</dbReference>
<feature type="domain" description="Serine aminopeptidase S33" evidence="2">
    <location>
        <begin position="15"/>
        <end position="142"/>
    </location>
</feature>
<feature type="active site" description="Nucleophile" evidence="1">
    <location>
        <position position="94"/>
    </location>
</feature>
<dbReference type="PIRSF" id="PIRSF017388">
    <property type="entry name" value="Esterase_lipase"/>
    <property type="match status" value="1"/>
</dbReference>
<keyword evidence="5" id="KW-1185">Reference proteome</keyword>
<dbReference type="AlphaFoldDB" id="A0AA38CY71"/>
<evidence type="ECO:0000313" key="6">
    <source>
        <dbReference type="Proteomes" id="UP001157039"/>
    </source>
</evidence>
<evidence type="ECO:0000259" key="2">
    <source>
        <dbReference type="Pfam" id="PF12146"/>
    </source>
</evidence>
<dbReference type="Gene3D" id="3.40.50.1820">
    <property type="entry name" value="alpha/beta hydrolase"/>
    <property type="match status" value="1"/>
</dbReference>
<proteinExistence type="predicted"/>
<feature type="active site" description="Charge relay system" evidence="1">
    <location>
        <position position="194"/>
    </location>
</feature>
<dbReference type="InterPro" id="IPR029058">
    <property type="entry name" value="AB_hydrolase_fold"/>
</dbReference>
<dbReference type="InterPro" id="IPR022742">
    <property type="entry name" value="Hydrolase_4"/>
</dbReference>
<dbReference type="PANTHER" id="PTHR11614">
    <property type="entry name" value="PHOSPHOLIPASE-RELATED"/>
    <property type="match status" value="1"/>
</dbReference>
<accession>A0AA38CY71</accession>
<evidence type="ECO:0000313" key="5">
    <source>
        <dbReference type="Proteomes" id="UP000268310"/>
    </source>
</evidence>
<protein>
    <submittedName>
        <fullName evidence="4">Carboxylesterase</fullName>
    </submittedName>
</protein>
<evidence type="ECO:0000313" key="4">
    <source>
        <dbReference type="EMBL" id="GMA71232.1"/>
    </source>
</evidence>
<dbReference type="Proteomes" id="UP000268310">
    <property type="component" value="Chromosome"/>
</dbReference>
<gene>
    <name evidence="3" type="ORF">C7K38_00300</name>
    <name evidence="4" type="ORF">GCM10025885_02810</name>
</gene>
<sequence length="251" mass="28473">MQMNLPKPLLEEHGKKAVILLHAYSGSPNDVRMLCRFLEKANYTIYSPMFSGHGTMDPQDILDQKVDAWFEDTRAAIDFLKRKGYQQIAVFGLSMGGIMAIDALTKKDSSVIGGGCFCSPIFKTDTRVPENFYRYAEEVLSYANLTKEDLEERLTRIAKESKTQLQEIESFSESVSKKVSMIETPVFLAQAGQDQMIDASTVFKTAQALEQNKFTLQWYPKSGHVVTIGPERKQFEEDVLAYLESLPWNEE</sequence>
<reference evidence="4" key="4">
    <citation type="submission" date="2023-02" db="EMBL/GenBank/DDBJ databases">
        <authorList>
            <person name="Sun Q."/>
            <person name="Mori K."/>
        </authorList>
    </citation>
    <scope>NUCLEOTIDE SEQUENCE</scope>
    <source>
        <strain evidence="4">NBRC 114545</strain>
    </source>
</reference>
<reference evidence="3" key="3">
    <citation type="submission" date="2018-03" db="EMBL/GenBank/DDBJ databases">
        <authorList>
            <person name="Jeon C.O."/>
        </authorList>
    </citation>
    <scope>NUCLEOTIDE SEQUENCE</scope>
    <source>
        <strain evidence="3">JCM 31126</strain>
    </source>
</reference>
<dbReference type="SUPFAM" id="SSF53474">
    <property type="entry name" value="alpha/beta-Hydrolases"/>
    <property type="match status" value="1"/>
</dbReference>
<dbReference type="InterPro" id="IPR051044">
    <property type="entry name" value="MAG_DAG_Lipase"/>
</dbReference>
<evidence type="ECO:0000256" key="1">
    <source>
        <dbReference type="PIRSR" id="PIRSR017388-1"/>
    </source>
</evidence>
<dbReference type="EMBL" id="BSUW01000001">
    <property type="protein sequence ID" value="GMA71232.1"/>
    <property type="molecule type" value="Genomic_DNA"/>
</dbReference>
<dbReference type="Pfam" id="PF12146">
    <property type="entry name" value="Hydrolase_4"/>
    <property type="match status" value="1"/>
</dbReference>
<name>A0AA38CY71_9ENTE</name>
<reference evidence="4 6" key="2">
    <citation type="journal article" date="2014" name="Int. J. Syst. Evol. Microbiol.">
        <title>Complete genome sequence of Corynebacterium casei LMG S-19264T (=DSM 44701T), isolated from a smear-ripened cheese.</title>
        <authorList>
            <consortium name="US DOE Joint Genome Institute (JGI-PGF)"/>
            <person name="Walter F."/>
            <person name="Albersmeier A."/>
            <person name="Kalinowski J."/>
            <person name="Ruckert C."/>
        </authorList>
    </citation>
    <scope>NUCLEOTIDE SEQUENCE [LARGE SCALE GENOMIC DNA]</scope>
    <source>
        <strain evidence="4 6">NBRC 114545</strain>
    </source>
</reference>
<organism evidence="4 6">
    <name type="scientific">Tetragenococcus osmophilus</name>
    <dbReference type="NCBI Taxonomy" id="526944"/>
    <lineage>
        <taxon>Bacteria</taxon>
        <taxon>Bacillati</taxon>
        <taxon>Bacillota</taxon>
        <taxon>Bacilli</taxon>
        <taxon>Lactobacillales</taxon>
        <taxon>Enterococcaceae</taxon>
        <taxon>Tetragenococcus</taxon>
    </lineage>
</organism>